<proteinExistence type="predicted"/>
<evidence type="ECO:0000313" key="3">
    <source>
        <dbReference type="Proteomes" id="UP000003812"/>
    </source>
</evidence>
<keyword evidence="1" id="KW-0175">Coiled coil</keyword>
<gene>
    <name evidence="2" type="ORF">HMPREF9626_1254</name>
</gene>
<sequence>MQKVNHMIAPDSVDDGFPMQLEFFHLTELTFIEDATVAYRMSSNSDSRPVDPVKMKYRIDGLLKTQLEYLNKYPEQDILDIAKIQAEHDAKQEWRIFEMGNLINHLQKDLEISIKKLDELSQNVQELTQKNEKLSYEYNSVIHSRRWTIPTKILKFLRIRK</sequence>
<feature type="coiled-coil region" evidence="1">
    <location>
        <begin position="103"/>
        <end position="137"/>
    </location>
</feature>
<reference evidence="2 3" key="1">
    <citation type="submission" date="2010-10" db="EMBL/GenBank/DDBJ databases">
        <authorList>
            <person name="Durkin A.S."/>
            <person name="Madupu R."/>
            <person name="Torralba M."/>
            <person name="Gillis M."/>
            <person name="Methe B."/>
            <person name="Sutton G."/>
            <person name="Nelson K.E."/>
        </authorList>
    </citation>
    <scope>NUCLEOTIDE SEQUENCE [LARGE SCALE GENOMIC DNA]</scope>
    <source>
        <strain evidence="2 3">F0405</strain>
    </source>
</reference>
<organism evidence="2 3">
    <name type="scientific">Streptococcus parasanguinis F0405</name>
    <dbReference type="NCBI Taxonomy" id="905067"/>
    <lineage>
        <taxon>Bacteria</taxon>
        <taxon>Bacillati</taxon>
        <taxon>Bacillota</taxon>
        <taxon>Bacilli</taxon>
        <taxon>Lactobacillales</taxon>
        <taxon>Streptococcaceae</taxon>
        <taxon>Streptococcus</taxon>
    </lineage>
</organism>
<evidence type="ECO:0000256" key="1">
    <source>
        <dbReference type="SAM" id="Coils"/>
    </source>
</evidence>
<dbReference type="AlphaFoldDB" id="E3CEA6"/>
<dbReference type="EMBL" id="AEKM01000010">
    <property type="protein sequence ID" value="EFQ55066.1"/>
    <property type="molecule type" value="Genomic_DNA"/>
</dbReference>
<name>E3CEA6_STRPA</name>
<accession>E3CEA6</accession>
<comment type="caution">
    <text evidence="2">The sequence shown here is derived from an EMBL/GenBank/DDBJ whole genome shotgun (WGS) entry which is preliminary data.</text>
</comment>
<dbReference type="Proteomes" id="UP000003812">
    <property type="component" value="Unassembled WGS sequence"/>
</dbReference>
<evidence type="ECO:0000313" key="2">
    <source>
        <dbReference type="EMBL" id="EFQ55066.1"/>
    </source>
</evidence>
<protein>
    <submittedName>
        <fullName evidence="2">Uncharacterized protein</fullName>
    </submittedName>
</protein>